<dbReference type="Proteomes" id="UP000315385">
    <property type="component" value="Unassembled WGS sequence"/>
</dbReference>
<dbReference type="OrthoDB" id="85890at2157"/>
<dbReference type="RefSeq" id="WP_142441970.1">
    <property type="nucleotide sequence ID" value="NZ_SESI01000001.1"/>
</dbReference>
<dbReference type="Pfam" id="PF01874">
    <property type="entry name" value="CitG"/>
    <property type="match status" value="1"/>
</dbReference>
<proteinExistence type="predicted"/>
<dbReference type="GO" id="GO:0046917">
    <property type="term" value="F:triphosphoribosyl-dephospho-CoA synthase activity"/>
    <property type="evidence" value="ECO:0007669"/>
    <property type="project" value="InterPro"/>
</dbReference>
<sequence>MSDDPSGSEPRRTAADNAQLALLLEVSATPKPGNVDRHRDLDDLRFEQFMAGAVGAGAGLRQAADGGEIGPAFERAVAGMAEFAGENTQFGCLLLLVPLVRAAANDALTPDGVTKLVEATTVDDAISFYRAFEHVDVAVGDPPEDADALDVRRGSDATETLRERELTLYDIMGLSADPNDGIPDGNAREWVTGFERAFDAADRLLAAEGPIGDRTARVFLALLAEEPDTLVAINHDEATARNVSERAAEVADDIAAGDDLSAAEELAEEFVDAGYNPGTTADLTAAALFIALERGLSV</sequence>
<name>A0A544QPM6_9EURY</name>
<dbReference type="EMBL" id="SESI01000001">
    <property type="protein sequence ID" value="TQQ81397.1"/>
    <property type="molecule type" value="Genomic_DNA"/>
</dbReference>
<reference evidence="1 2" key="1">
    <citation type="submission" date="2019-02" db="EMBL/GenBank/DDBJ databases">
        <title>Halonotius sp. a new haloqrchaeon isolated from saline water.</title>
        <authorList>
            <person name="Duran-Viseras A."/>
            <person name="Sanchez-Porro C."/>
            <person name="Ventosa A."/>
        </authorList>
    </citation>
    <scope>NUCLEOTIDE SEQUENCE [LARGE SCALE GENOMIC DNA]</scope>
    <source>
        <strain evidence="1 2">F9-27</strain>
    </source>
</reference>
<evidence type="ECO:0000313" key="2">
    <source>
        <dbReference type="Proteomes" id="UP000315385"/>
    </source>
</evidence>
<protein>
    <submittedName>
        <fullName evidence="1">Triphosphoribosyl-dephospho-CoA synthase</fullName>
    </submittedName>
</protein>
<dbReference type="GO" id="GO:0005524">
    <property type="term" value="F:ATP binding"/>
    <property type="evidence" value="ECO:0007669"/>
    <property type="project" value="InterPro"/>
</dbReference>
<evidence type="ECO:0000313" key="1">
    <source>
        <dbReference type="EMBL" id="TQQ81397.1"/>
    </source>
</evidence>
<accession>A0A544QPM6</accession>
<comment type="caution">
    <text evidence="1">The sequence shown here is derived from an EMBL/GenBank/DDBJ whole genome shotgun (WGS) entry which is preliminary data.</text>
</comment>
<dbReference type="InterPro" id="IPR002736">
    <property type="entry name" value="CitG"/>
</dbReference>
<gene>
    <name evidence="1" type="ORF">EWF95_00165</name>
</gene>
<dbReference type="Gene3D" id="1.10.4200.10">
    <property type="entry name" value="Triphosphoribosyl-dephospho-CoA protein"/>
    <property type="match status" value="1"/>
</dbReference>
<organism evidence="1 2">
    <name type="scientific">Halonotius roseus</name>
    <dbReference type="NCBI Taxonomy" id="2511997"/>
    <lineage>
        <taxon>Archaea</taxon>
        <taxon>Methanobacteriati</taxon>
        <taxon>Methanobacteriota</taxon>
        <taxon>Stenosarchaea group</taxon>
        <taxon>Halobacteria</taxon>
        <taxon>Halobacteriales</taxon>
        <taxon>Haloferacaceae</taxon>
        <taxon>Halonotius</taxon>
    </lineage>
</organism>
<dbReference type="PANTHER" id="PTHR42280">
    <property type="entry name" value="CITG FAMILY PROTEIN"/>
    <property type="match status" value="1"/>
</dbReference>
<dbReference type="PANTHER" id="PTHR42280:SF1">
    <property type="entry name" value="CITG FAMILY PROTEIN"/>
    <property type="match status" value="1"/>
</dbReference>
<dbReference type="AlphaFoldDB" id="A0A544QPM6"/>
<keyword evidence="2" id="KW-1185">Reference proteome</keyword>